<reference evidence="1 2" key="1">
    <citation type="submission" date="2020-12" db="EMBL/GenBank/DDBJ databases">
        <authorList>
            <person name="Lu T."/>
            <person name="Wang Q."/>
            <person name="Han X."/>
        </authorList>
    </citation>
    <scope>NUCLEOTIDE SEQUENCE [LARGE SCALE GENOMIC DNA]</scope>
    <source>
        <strain evidence="1 2">WQ 585</strain>
    </source>
</reference>
<dbReference type="RefSeq" id="WP_200232902.1">
    <property type="nucleotide sequence ID" value="NZ_JAENGP010000001.1"/>
</dbReference>
<evidence type="ECO:0008006" key="3">
    <source>
        <dbReference type="Google" id="ProtNLM"/>
    </source>
</evidence>
<evidence type="ECO:0000313" key="1">
    <source>
        <dbReference type="EMBL" id="MBK1779806.1"/>
    </source>
</evidence>
<sequence>MSLFLFAFRSLIPVGYMPNMQALSQGKIEITVCSPTGTPTVVSVDLSNDQHPQDNAHDGMMSCPFSSINALSMLVGLSSEGISTVSLSEMFVPSLEHSQVTKVRRLGPPLGSRAPPLAFI</sequence>
<name>A0ABS1E893_9BURK</name>
<evidence type="ECO:0000313" key="2">
    <source>
        <dbReference type="Proteomes" id="UP000635316"/>
    </source>
</evidence>
<protein>
    <recommendedName>
        <fullName evidence="3">LysR family transcriptional regulator</fullName>
    </recommendedName>
</protein>
<comment type="caution">
    <text evidence="1">The sequence shown here is derived from an EMBL/GenBank/DDBJ whole genome shotgun (WGS) entry which is preliminary data.</text>
</comment>
<dbReference type="EMBL" id="JAENGP010000001">
    <property type="protein sequence ID" value="MBK1779806.1"/>
    <property type="molecule type" value="Genomic_DNA"/>
</dbReference>
<dbReference type="Proteomes" id="UP000635316">
    <property type="component" value="Unassembled WGS sequence"/>
</dbReference>
<keyword evidence="2" id="KW-1185">Reference proteome</keyword>
<gene>
    <name evidence="1" type="ORF">JHL22_01100</name>
</gene>
<proteinExistence type="predicted"/>
<accession>A0ABS1E893</accession>
<organism evidence="1 2">
    <name type="scientific">Advenella mandrilli</name>
    <dbReference type="NCBI Taxonomy" id="2800330"/>
    <lineage>
        <taxon>Bacteria</taxon>
        <taxon>Pseudomonadati</taxon>
        <taxon>Pseudomonadota</taxon>
        <taxon>Betaproteobacteria</taxon>
        <taxon>Burkholderiales</taxon>
        <taxon>Alcaligenaceae</taxon>
    </lineage>
</organism>